<dbReference type="InterPro" id="IPR019648">
    <property type="entry name" value="YebY"/>
</dbReference>
<dbReference type="Pfam" id="PF10709">
    <property type="entry name" value="DUF2511"/>
    <property type="match status" value="1"/>
</dbReference>
<gene>
    <name evidence="1" type="ORF">ASB58_11000</name>
</gene>
<comment type="caution">
    <text evidence="1">The sequence shown here is derived from an EMBL/GenBank/DDBJ whole genome shotgun (WGS) entry which is preliminary data.</text>
</comment>
<evidence type="ECO:0008006" key="3">
    <source>
        <dbReference type="Google" id="ProtNLM"/>
    </source>
</evidence>
<protein>
    <recommendedName>
        <fullName evidence="3">DUF2511 domain-containing protein</fullName>
    </recommendedName>
</protein>
<dbReference type="AlphaFoldDB" id="A0A395R2Q4"/>
<dbReference type="OrthoDB" id="6519165at2"/>
<evidence type="ECO:0000313" key="1">
    <source>
        <dbReference type="EMBL" id="RGP54400.1"/>
    </source>
</evidence>
<reference evidence="1 2" key="1">
    <citation type="journal article" date="2018" name="Syst. Appl. Microbiol.">
        <title>Pseudomonas gallaeciensis sp. nov., isolated from crude-oil-contaminated intertidal sand samples after the Prestige oil spill.</title>
        <authorList>
            <person name="Mulet M."/>
            <person name="Sanchez D."/>
            <person name="Rodriguez A.C."/>
            <person name="Nogales B."/>
            <person name="Bosch R."/>
            <person name="Busquets A."/>
            <person name="Gomila M."/>
            <person name="Lalucat J."/>
            <person name="Garcia-Valdes E."/>
        </authorList>
    </citation>
    <scope>NUCLEOTIDE SEQUENCE [LARGE SCALE GENOMIC DNA]</scope>
    <source>
        <strain evidence="1 2">V113</strain>
    </source>
</reference>
<name>A0A395R2Q4_9PSED</name>
<dbReference type="RefSeq" id="WP_118130773.1">
    <property type="nucleotide sequence ID" value="NZ_LMAZ01000003.1"/>
</dbReference>
<sequence>MHLTTLRRFAAIAAVCSLAGCGSDSEPTAANKPEPAPAAKQQSITIIDQETFGAEWPFTQPEMHLACLQGSAVVVMDVNTGAMYPVNGIASGKAASMGMQPLDQVWQDSTDLPGTKVSVGPVIERGLALCN</sequence>
<dbReference type="Proteomes" id="UP000265411">
    <property type="component" value="Unassembled WGS sequence"/>
</dbReference>
<dbReference type="EMBL" id="LMAZ01000003">
    <property type="protein sequence ID" value="RGP54400.1"/>
    <property type="molecule type" value="Genomic_DNA"/>
</dbReference>
<dbReference type="PROSITE" id="PS51257">
    <property type="entry name" value="PROKAR_LIPOPROTEIN"/>
    <property type="match status" value="1"/>
</dbReference>
<organism evidence="1 2">
    <name type="scientific">Pseudomonas abyssi</name>
    <dbReference type="NCBI Taxonomy" id="170540"/>
    <lineage>
        <taxon>Bacteria</taxon>
        <taxon>Pseudomonadati</taxon>
        <taxon>Pseudomonadota</taxon>
        <taxon>Gammaproteobacteria</taxon>
        <taxon>Pseudomonadales</taxon>
        <taxon>Pseudomonadaceae</taxon>
        <taxon>Pseudomonas</taxon>
    </lineage>
</organism>
<proteinExistence type="predicted"/>
<accession>A0A395R2Q4</accession>
<keyword evidence="2" id="KW-1185">Reference proteome</keyword>
<evidence type="ECO:0000313" key="2">
    <source>
        <dbReference type="Proteomes" id="UP000265411"/>
    </source>
</evidence>